<evidence type="ECO:0000256" key="1">
    <source>
        <dbReference type="SAM" id="MobiDB-lite"/>
    </source>
</evidence>
<name>A0AAV7MGD7_PLEWA</name>
<keyword evidence="3" id="KW-1185">Reference proteome</keyword>
<gene>
    <name evidence="2" type="ORF">NDU88_005270</name>
</gene>
<accession>A0AAV7MGD7</accession>
<proteinExistence type="predicted"/>
<reference evidence="2" key="1">
    <citation type="journal article" date="2022" name="bioRxiv">
        <title>Sequencing and chromosome-scale assembly of the giantPleurodeles waltlgenome.</title>
        <authorList>
            <person name="Brown T."/>
            <person name="Elewa A."/>
            <person name="Iarovenko S."/>
            <person name="Subramanian E."/>
            <person name="Araus A.J."/>
            <person name="Petzold A."/>
            <person name="Susuki M."/>
            <person name="Suzuki K.-i.T."/>
            <person name="Hayashi T."/>
            <person name="Toyoda A."/>
            <person name="Oliveira C."/>
            <person name="Osipova E."/>
            <person name="Leigh N.D."/>
            <person name="Simon A."/>
            <person name="Yun M.H."/>
        </authorList>
    </citation>
    <scope>NUCLEOTIDE SEQUENCE</scope>
    <source>
        <strain evidence="2">20211129_DDA</strain>
        <tissue evidence="2">Liver</tissue>
    </source>
</reference>
<dbReference type="EMBL" id="JANPWB010000014">
    <property type="protein sequence ID" value="KAJ1100183.1"/>
    <property type="molecule type" value="Genomic_DNA"/>
</dbReference>
<sequence length="198" mass="21178">MPTFPPSFRVPPLPNGGLLARGRPPAAPAGSPREAGHHSLSFSWGELGYTTQSNPPTLGPRSHPLYLHSRRQLPDPWTQSSITAVLLSSGSGNADNGPLWCTSWVASPTPLLRWALDRGPLCPLRLLFPSGPFRPQHTLQPWPPAATVPAGPIISGSDGAPRPLFRQLGAAAPSLCHYYRDGRSSLFVRPCTGLHLGP</sequence>
<protein>
    <submittedName>
        <fullName evidence="2">Uncharacterized protein</fullName>
    </submittedName>
</protein>
<feature type="compositionally biased region" description="Pro residues" evidence="1">
    <location>
        <begin position="1"/>
        <end position="14"/>
    </location>
</feature>
<feature type="region of interest" description="Disordered" evidence="1">
    <location>
        <begin position="1"/>
        <end position="37"/>
    </location>
</feature>
<comment type="caution">
    <text evidence="2">The sequence shown here is derived from an EMBL/GenBank/DDBJ whole genome shotgun (WGS) entry which is preliminary data.</text>
</comment>
<dbReference type="Proteomes" id="UP001066276">
    <property type="component" value="Chromosome 10"/>
</dbReference>
<organism evidence="2 3">
    <name type="scientific">Pleurodeles waltl</name>
    <name type="common">Iberian ribbed newt</name>
    <dbReference type="NCBI Taxonomy" id="8319"/>
    <lineage>
        <taxon>Eukaryota</taxon>
        <taxon>Metazoa</taxon>
        <taxon>Chordata</taxon>
        <taxon>Craniata</taxon>
        <taxon>Vertebrata</taxon>
        <taxon>Euteleostomi</taxon>
        <taxon>Amphibia</taxon>
        <taxon>Batrachia</taxon>
        <taxon>Caudata</taxon>
        <taxon>Salamandroidea</taxon>
        <taxon>Salamandridae</taxon>
        <taxon>Pleurodelinae</taxon>
        <taxon>Pleurodeles</taxon>
    </lineage>
</organism>
<dbReference type="AlphaFoldDB" id="A0AAV7MGD7"/>
<evidence type="ECO:0000313" key="2">
    <source>
        <dbReference type="EMBL" id="KAJ1100183.1"/>
    </source>
</evidence>
<evidence type="ECO:0000313" key="3">
    <source>
        <dbReference type="Proteomes" id="UP001066276"/>
    </source>
</evidence>
<feature type="compositionally biased region" description="Low complexity" evidence="1">
    <location>
        <begin position="16"/>
        <end position="33"/>
    </location>
</feature>